<keyword evidence="1" id="KW-0805">Transcription regulation</keyword>
<dbReference type="GO" id="GO:0000976">
    <property type="term" value="F:transcription cis-regulatory region binding"/>
    <property type="evidence" value="ECO:0007669"/>
    <property type="project" value="TreeGrafter"/>
</dbReference>
<dbReference type="EMBL" id="RSEB01000002">
    <property type="protein sequence ID" value="RRS00449.1"/>
    <property type="molecule type" value="Genomic_DNA"/>
</dbReference>
<evidence type="ECO:0000313" key="7">
    <source>
        <dbReference type="Proteomes" id="UP000277256"/>
    </source>
</evidence>
<dbReference type="Proteomes" id="UP000277256">
    <property type="component" value="Unassembled WGS sequence"/>
</dbReference>
<dbReference type="InterPro" id="IPR050109">
    <property type="entry name" value="HTH-type_TetR-like_transc_reg"/>
</dbReference>
<dbReference type="InterPro" id="IPR036271">
    <property type="entry name" value="Tet_transcr_reg_TetR-rel_C_sf"/>
</dbReference>
<evidence type="ECO:0000256" key="1">
    <source>
        <dbReference type="ARBA" id="ARBA00023015"/>
    </source>
</evidence>
<sequence length="211" mass="22633">MTDTAPRRGRPPGRTGAELLAAAREVFLERGYAGTTMDAVAARAQISKASLYREHPSKDALFAAVVRAWADAGRDAMRPHLERLVAGGDTRADLAGLAEVMRRGVLSRDVLNMRRLVTAEARRLPHVAAGYLEASWERNIRALADALRELCEQGRLSIPDPLLAADQFTWLVIGSPLNRLLLTDADEAAPDGAPVAAAVDLFLAGYGPDGA</sequence>
<protein>
    <submittedName>
        <fullName evidence="6">TetR family transcriptional regulator</fullName>
    </submittedName>
</protein>
<feature type="DNA-binding region" description="H-T-H motif" evidence="4">
    <location>
        <begin position="36"/>
        <end position="55"/>
    </location>
</feature>
<accession>A0A426V0N0</accession>
<comment type="caution">
    <text evidence="6">The sequence shown here is derived from an EMBL/GenBank/DDBJ whole genome shotgun (WGS) entry which is preliminary data.</text>
</comment>
<dbReference type="AlphaFoldDB" id="A0A426V0N0"/>
<dbReference type="InterPro" id="IPR001647">
    <property type="entry name" value="HTH_TetR"/>
</dbReference>
<evidence type="ECO:0000259" key="5">
    <source>
        <dbReference type="PROSITE" id="PS50977"/>
    </source>
</evidence>
<organism evidence="6 7">
    <name type="scientific">Glycomyces terrestris</name>
    <dbReference type="NCBI Taxonomy" id="2493553"/>
    <lineage>
        <taxon>Bacteria</taxon>
        <taxon>Bacillati</taxon>
        <taxon>Actinomycetota</taxon>
        <taxon>Actinomycetes</taxon>
        <taxon>Glycomycetales</taxon>
        <taxon>Glycomycetaceae</taxon>
        <taxon>Glycomyces</taxon>
    </lineage>
</organism>
<dbReference type="PANTHER" id="PTHR30055:SF146">
    <property type="entry name" value="HTH-TYPE TRANSCRIPTIONAL DUAL REGULATOR CECR"/>
    <property type="match status" value="1"/>
</dbReference>
<keyword evidence="7" id="KW-1185">Reference proteome</keyword>
<dbReference type="OrthoDB" id="3766519at2"/>
<name>A0A426V0N0_9ACTN</name>
<dbReference type="SUPFAM" id="SSF48498">
    <property type="entry name" value="Tetracyclin repressor-like, C-terminal domain"/>
    <property type="match status" value="1"/>
</dbReference>
<dbReference type="InterPro" id="IPR009057">
    <property type="entry name" value="Homeodomain-like_sf"/>
</dbReference>
<keyword evidence="3" id="KW-0804">Transcription</keyword>
<dbReference type="GO" id="GO:0045892">
    <property type="term" value="P:negative regulation of DNA-templated transcription"/>
    <property type="evidence" value="ECO:0007669"/>
    <property type="project" value="UniProtKB-ARBA"/>
</dbReference>
<keyword evidence="2 4" id="KW-0238">DNA-binding</keyword>
<dbReference type="PRINTS" id="PR00455">
    <property type="entry name" value="HTHTETR"/>
</dbReference>
<evidence type="ECO:0000313" key="6">
    <source>
        <dbReference type="EMBL" id="RRS00449.1"/>
    </source>
</evidence>
<proteinExistence type="predicted"/>
<dbReference type="Gene3D" id="1.10.357.10">
    <property type="entry name" value="Tetracycline Repressor, domain 2"/>
    <property type="match status" value="1"/>
</dbReference>
<dbReference type="PROSITE" id="PS50977">
    <property type="entry name" value="HTH_TETR_2"/>
    <property type="match status" value="1"/>
</dbReference>
<dbReference type="FunFam" id="1.10.10.60:FF:000141">
    <property type="entry name" value="TetR family transcriptional regulator"/>
    <property type="match status" value="1"/>
</dbReference>
<feature type="domain" description="HTH tetR-type" evidence="5">
    <location>
        <begin position="13"/>
        <end position="73"/>
    </location>
</feature>
<dbReference type="InterPro" id="IPR039536">
    <property type="entry name" value="TetR_C_Proteobacteria"/>
</dbReference>
<dbReference type="SUPFAM" id="SSF46689">
    <property type="entry name" value="Homeodomain-like"/>
    <property type="match status" value="1"/>
</dbReference>
<dbReference type="Pfam" id="PF14246">
    <property type="entry name" value="TetR_C_7"/>
    <property type="match status" value="1"/>
</dbReference>
<dbReference type="PANTHER" id="PTHR30055">
    <property type="entry name" value="HTH-TYPE TRANSCRIPTIONAL REGULATOR RUTR"/>
    <property type="match status" value="1"/>
</dbReference>
<reference evidence="6 7" key="1">
    <citation type="submission" date="2018-12" db="EMBL/GenBank/DDBJ databases">
        <title>Glycomyces sp. YIM 121974 draft genome.</title>
        <authorList>
            <person name="Li Q."/>
        </authorList>
    </citation>
    <scope>NUCLEOTIDE SEQUENCE [LARGE SCALE GENOMIC DNA]</scope>
    <source>
        <strain evidence="6 7">YIM 121974</strain>
    </source>
</reference>
<gene>
    <name evidence="6" type="ORF">EIW28_07745</name>
</gene>
<dbReference type="GO" id="GO:0003700">
    <property type="term" value="F:DNA-binding transcription factor activity"/>
    <property type="evidence" value="ECO:0007669"/>
    <property type="project" value="TreeGrafter"/>
</dbReference>
<evidence type="ECO:0000256" key="2">
    <source>
        <dbReference type="ARBA" id="ARBA00023125"/>
    </source>
</evidence>
<dbReference type="RefSeq" id="WP_125247128.1">
    <property type="nucleotide sequence ID" value="NZ_RSEB01000002.1"/>
</dbReference>
<evidence type="ECO:0000256" key="4">
    <source>
        <dbReference type="PROSITE-ProRule" id="PRU00335"/>
    </source>
</evidence>
<evidence type="ECO:0000256" key="3">
    <source>
        <dbReference type="ARBA" id="ARBA00023163"/>
    </source>
</evidence>
<dbReference type="Pfam" id="PF00440">
    <property type="entry name" value="TetR_N"/>
    <property type="match status" value="1"/>
</dbReference>